<protein>
    <submittedName>
        <fullName evidence="1">Uncharacterized protein</fullName>
    </submittedName>
</protein>
<sequence length="161" mass="18176">MLYLNPEVSSSGITCWLRCRLAIAPLLRESMPEAMREVGAERDCITLSLPLRYSGLPVRRRLIRMMLTLQKYGEARNSPDSPGRDAFTPAADYARSVIDTAMLRGELRCRPSGEMAHAYLKLTEELRCLMAGLKQDKVLLRKEVRRRTTDFLRLYAAGAGA</sequence>
<dbReference type="AlphaFoldDB" id="A0A4C1SRY6"/>
<keyword evidence="2" id="KW-1185">Reference proteome</keyword>
<organism evidence="1 2">
    <name type="scientific">Eumeta variegata</name>
    <name type="common">Bagworm moth</name>
    <name type="synonym">Eumeta japonica</name>
    <dbReference type="NCBI Taxonomy" id="151549"/>
    <lineage>
        <taxon>Eukaryota</taxon>
        <taxon>Metazoa</taxon>
        <taxon>Ecdysozoa</taxon>
        <taxon>Arthropoda</taxon>
        <taxon>Hexapoda</taxon>
        <taxon>Insecta</taxon>
        <taxon>Pterygota</taxon>
        <taxon>Neoptera</taxon>
        <taxon>Endopterygota</taxon>
        <taxon>Lepidoptera</taxon>
        <taxon>Glossata</taxon>
        <taxon>Ditrysia</taxon>
        <taxon>Tineoidea</taxon>
        <taxon>Psychidae</taxon>
        <taxon>Oiketicinae</taxon>
        <taxon>Eumeta</taxon>
    </lineage>
</organism>
<evidence type="ECO:0000313" key="1">
    <source>
        <dbReference type="EMBL" id="GBP04993.1"/>
    </source>
</evidence>
<evidence type="ECO:0000313" key="2">
    <source>
        <dbReference type="Proteomes" id="UP000299102"/>
    </source>
</evidence>
<dbReference type="EMBL" id="BGZK01011000">
    <property type="protein sequence ID" value="GBP04993.1"/>
    <property type="molecule type" value="Genomic_DNA"/>
</dbReference>
<accession>A0A4C1SRY6</accession>
<dbReference type="Proteomes" id="UP000299102">
    <property type="component" value="Unassembled WGS sequence"/>
</dbReference>
<name>A0A4C1SRY6_EUMVA</name>
<proteinExistence type="predicted"/>
<comment type="caution">
    <text evidence="1">The sequence shown here is derived from an EMBL/GenBank/DDBJ whole genome shotgun (WGS) entry which is preliminary data.</text>
</comment>
<reference evidence="1 2" key="1">
    <citation type="journal article" date="2019" name="Commun. Biol.">
        <title>The bagworm genome reveals a unique fibroin gene that provides high tensile strength.</title>
        <authorList>
            <person name="Kono N."/>
            <person name="Nakamura H."/>
            <person name="Ohtoshi R."/>
            <person name="Tomita M."/>
            <person name="Numata K."/>
            <person name="Arakawa K."/>
        </authorList>
    </citation>
    <scope>NUCLEOTIDE SEQUENCE [LARGE SCALE GENOMIC DNA]</scope>
</reference>
<gene>
    <name evidence="1" type="ORF">EVAR_73939_1</name>
</gene>